<evidence type="ECO:0000313" key="1">
    <source>
        <dbReference type="EMBL" id="OHX65088.1"/>
    </source>
</evidence>
<dbReference type="EMBL" id="JRYR02000001">
    <property type="protein sequence ID" value="OHX65088.1"/>
    <property type="molecule type" value="Genomic_DNA"/>
</dbReference>
<dbReference type="AlphaFoldDB" id="A0A1S1YVM8"/>
<comment type="caution">
    <text evidence="1">The sequence shown here is derived from an EMBL/GenBank/DDBJ whole genome shotgun (WGS) entry which is preliminary data.</text>
</comment>
<evidence type="ECO:0000313" key="2">
    <source>
        <dbReference type="Proteomes" id="UP000179797"/>
    </source>
</evidence>
<accession>A0A1S1YVM8</accession>
<name>A0A1S1YVM8_FLAPC</name>
<protein>
    <submittedName>
        <fullName evidence="1">Uncharacterized protein</fullName>
    </submittedName>
</protein>
<sequence length="135" mass="15401">MIFAYGISLVHTIIGHVHEDGEQNEYVCKKDVALNSENQSNDIIDHCDDNLYGLLSCLLGQIHHTDNTQNFTNNVSNHLTQPCQMNTLKKQRLIDFYTISLPLEKGFIPHFLYQKLQTQTSQSLLFLRGPPTINS</sequence>
<dbReference type="STRING" id="915059.NH26_01340"/>
<proteinExistence type="predicted"/>
<dbReference type="Proteomes" id="UP000179797">
    <property type="component" value="Unassembled WGS sequence"/>
</dbReference>
<gene>
    <name evidence="1" type="ORF">NH26_01340</name>
</gene>
<reference evidence="1 2" key="1">
    <citation type="journal article" date="2012" name="Int. J. Syst. Evol. Microbiol.">
        <title>Flammeovirga pacifica sp. nov., isolated from deep-sea sediment.</title>
        <authorList>
            <person name="Xu H."/>
            <person name="Fu Y."/>
            <person name="Yang N."/>
            <person name="Ding Z."/>
            <person name="Lai Q."/>
            <person name="Zeng R."/>
        </authorList>
    </citation>
    <scope>NUCLEOTIDE SEQUENCE [LARGE SCALE GENOMIC DNA]</scope>
    <source>
        <strain evidence="2">DSM 24597 / LMG 26175 / WPAGA1</strain>
    </source>
</reference>
<keyword evidence="2" id="KW-1185">Reference proteome</keyword>
<organism evidence="1 2">
    <name type="scientific">Flammeovirga pacifica</name>
    <dbReference type="NCBI Taxonomy" id="915059"/>
    <lineage>
        <taxon>Bacteria</taxon>
        <taxon>Pseudomonadati</taxon>
        <taxon>Bacteroidota</taxon>
        <taxon>Cytophagia</taxon>
        <taxon>Cytophagales</taxon>
        <taxon>Flammeovirgaceae</taxon>
        <taxon>Flammeovirga</taxon>
    </lineage>
</organism>